<evidence type="ECO:0000313" key="6">
    <source>
        <dbReference type="Proteomes" id="UP000016570"/>
    </source>
</evidence>
<dbReference type="PANTHER" id="PTHR30328:SF54">
    <property type="entry name" value="HTH-TYPE TRANSCRIPTIONAL REPRESSOR SCO4008"/>
    <property type="match status" value="1"/>
</dbReference>
<feature type="DNA-binding region" description="H-T-H motif" evidence="2">
    <location>
        <begin position="50"/>
        <end position="69"/>
    </location>
</feature>
<organism evidence="5 6">
    <name type="scientific">Vibrio proteolyticus NBRC 13287</name>
    <dbReference type="NCBI Taxonomy" id="1219065"/>
    <lineage>
        <taxon>Bacteria</taxon>
        <taxon>Pseudomonadati</taxon>
        <taxon>Pseudomonadota</taxon>
        <taxon>Gammaproteobacteria</taxon>
        <taxon>Vibrionales</taxon>
        <taxon>Vibrionaceae</taxon>
        <taxon>Vibrio</taxon>
    </lineage>
</organism>
<dbReference type="Gene3D" id="1.10.357.10">
    <property type="entry name" value="Tetracycline Repressor, domain 2"/>
    <property type="match status" value="1"/>
</dbReference>
<name>U3BGH1_VIBPR</name>
<evidence type="ECO:0000313" key="5">
    <source>
        <dbReference type="EMBL" id="GAD68774.1"/>
    </source>
</evidence>
<feature type="domain" description="HTH tetR-type" evidence="4">
    <location>
        <begin position="27"/>
        <end position="87"/>
    </location>
</feature>
<reference evidence="5 6" key="1">
    <citation type="submission" date="2013-09" db="EMBL/GenBank/DDBJ databases">
        <title>Whole genome shotgun sequence of Vibrio proteolyticus NBRC 13287.</title>
        <authorList>
            <person name="Isaki S."/>
            <person name="Hosoyama A."/>
            <person name="Numata M."/>
            <person name="Hashimoto M."/>
            <person name="Hosoyama Y."/>
            <person name="Tsuchikane K."/>
            <person name="Noguchi M."/>
            <person name="Hirakata S."/>
            <person name="Ichikawa N."/>
            <person name="Ohji S."/>
            <person name="Yamazoe A."/>
            <person name="Fujita N."/>
        </authorList>
    </citation>
    <scope>NUCLEOTIDE SEQUENCE [LARGE SCALE GENOMIC DNA]</scope>
    <source>
        <strain evidence="5 6">NBRC 13287</strain>
    </source>
</reference>
<keyword evidence="1 2" id="KW-0238">DNA-binding</keyword>
<protein>
    <submittedName>
        <fullName evidence="5">Putative TetR family transcriptional regulator</fullName>
    </submittedName>
</protein>
<dbReference type="InterPro" id="IPR050109">
    <property type="entry name" value="HTH-type_TetR-like_transc_reg"/>
</dbReference>
<dbReference type="PROSITE" id="PS50977">
    <property type="entry name" value="HTH_TETR_2"/>
    <property type="match status" value="1"/>
</dbReference>
<evidence type="ECO:0000259" key="4">
    <source>
        <dbReference type="PROSITE" id="PS50977"/>
    </source>
</evidence>
<evidence type="ECO:0000256" key="3">
    <source>
        <dbReference type="SAM" id="MobiDB-lite"/>
    </source>
</evidence>
<evidence type="ECO:0000256" key="1">
    <source>
        <dbReference type="ARBA" id="ARBA00023125"/>
    </source>
</evidence>
<gene>
    <name evidence="5" type="ORF">VPR01S_19_00560</name>
</gene>
<accession>U3BGH1</accession>
<proteinExistence type="predicted"/>
<dbReference type="EMBL" id="BATJ01000019">
    <property type="protein sequence ID" value="GAD68774.1"/>
    <property type="molecule type" value="Genomic_DNA"/>
</dbReference>
<dbReference type="GO" id="GO:0003677">
    <property type="term" value="F:DNA binding"/>
    <property type="evidence" value="ECO:0007669"/>
    <property type="project" value="UniProtKB-UniRule"/>
</dbReference>
<dbReference type="Pfam" id="PF14246">
    <property type="entry name" value="TetR_C_7"/>
    <property type="match status" value="1"/>
</dbReference>
<dbReference type="InterPro" id="IPR009057">
    <property type="entry name" value="Homeodomain-like_sf"/>
</dbReference>
<dbReference type="SUPFAM" id="SSF46689">
    <property type="entry name" value="Homeodomain-like"/>
    <property type="match status" value="1"/>
</dbReference>
<comment type="caution">
    <text evidence="5">The sequence shown here is derived from an EMBL/GenBank/DDBJ whole genome shotgun (WGS) entry which is preliminary data.</text>
</comment>
<dbReference type="PANTHER" id="PTHR30328">
    <property type="entry name" value="TRANSCRIPTIONAL REPRESSOR"/>
    <property type="match status" value="1"/>
</dbReference>
<dbReference type="eggNOG" id="COG1309">
    <property type="taxonomic scope" value="Bacteria"/>
</dbReference>
<evidence type="ECO:0000256" key="2">
    <source>
        <dbReference type="PROSITE-ProRule" id="PRU00335"/>
    </source>
</evidence>
<dbReference type="AlphaFoldDB" id="U3BGH1"/>
<dbReference type="PRINTS" id="PR00455">
    <property type="entry name" value="HTHTETR"/>
</dbReference>
<dbReference type="Proteomes" id="UP000016570">
    <property type="component" value="Unassembled WGS sequence"/>
</dbReference>
<dbReference type="STRING" id="1219065.VPR01S_19_00560"/>
<dbReference type="InterPro" id="IPR039536">
    <property type="entry name" value="TetR_C_Proteobacteria"/>
</dbReference>
<dbReference type="Pfam" id="PF00440">
    <property type="entry name" value="TetR_N"/>
    <property type="match status" value="1"/>
</dbReference>
<sequence length="223" mass="25369">MDTTNDNHINQEKLNENQMDKRTRRGEKTKANIIAAAIECYKQQGVQGASLCSIAKQANTTKPTVYAHFGSKENLYRSVVHHVLHEKSDEPLPAFNPQREIRAQLIELFDFQLERVLSCEKRRLLVAITIESMCQGTCHLNDVGEIKVCPLENWLSEAMDYGALTRQDPHELAINLWALVKGRTFFPIFLGMASNEQEDRRKSLESAIDFFLLNNGNAAHTLQ</sequence>
<dbReference type="InterPro" id="IPR001647">
    <property type="entry name" value="HTH_TetR"/>
</dbReference>
<feature type="compositionally biased region" description="Basic and acidic residues" evidence="3">
    <location>
        <begin position="9"/>
        <end position="26"/>
    </location>
</feature>
<feature type="region of interest" description="Disordered" evidence="3">
    <location>
        <begin position="1"/>
        <end position="26"/>
    </location>
</feature>
<dbReference type="Gene3D" id="1.10.10.60">
    <property type="entry name" value="Homeodomain-like"/>
    <property type="match status" value="1"/>
</dbReference>
<keyword evidence="6" id="KW-1185">Reference proteome</keyword>